<proteinExistence type="predicted"/>
<reference evidence="1" key="1">
    <citation type="journal article" date="2015" name="Nature">
        <title>Complex archaea that bridge the gap between prokaryotes and eukaryotes.</title>
        <authorList>
            <person name="Spang A."/>
            <person name="Saw J.H."/>
            <person name="Jorgensen S.L."/>
            <person name="Zaremba-Niedzwiedzka K."/>
            <person name="Martijn J."/>
            <person name="Lind A.E."/>
            <person name="van Eijk R."/>
            <person name="Schleper C."/>
            <person name="Guy L."/>
            <person name="Ettema T.J."/>
        </authorList>
    </citation>
    <scope>NUCLEOTIDE SEQUENCE</scope>
</reference>
<protein>
    <submittedName>
        <fullName evidence="1">Uncharacterized protein</fullName>
    </submittedName>
</protein>
<name>A0A0F9LUS4_9ZZZZ</name>
<dbReference type="InterPro" id="IPR011604">
    <property type="entry name" value="PDDEXK-like_dom_sf"/>
</dbReference>
<accession>A0A0F9LUS4</accession>
<dbReference type="AlphaFoldDB" id="A0A0F9LUS4"/>
<gene>
    <name evidence="1" type="ORF">LCGC14_1464070</name>
</gene>
<sequence length="344" mass="41019">MPPPRTILPNKYLDYFVIRPYEWHQNKIGYYHVSQIGSSHANLDPKKHSGPCLRDTFFIFIPIDKKIQSLLTTGNFEVGNIFHGHVEDIKKTNNPFHFPEFPLQRLMDRNGQKLIILGSIDLPRQKILTFKDNANKPIPIHITDLKTASEFTFPYDNSEDNQNPTHFDQVTIYGFWLMNYYLRRKYNRLVDLTVAYLNKHEAYTGEQVRKYNNEAAKIIFVDFIKRAFILDKKIRQFMKILNEYENKLLEVGPDKFTDEMRESYHIRLNNCLPDREPHHWCKYCDNRFRCRDNVVYDCDVRKYSIEEIEVFYKNETGKNAIWRGKHTKAFDSYSYGFKVEGDEL</sequence>
<comment type="caution">
    <text evidence="1">The sequence shown here is derived from an EMBL/GenBank/DDBJ whole genome shotgun (WGS) entry which is preliminary data.</text>
</comment>
<dbReference type="Gene3D" id="3.90.320.10">
    <property type="match status" value="1"/>
</dbReference>
<evidence type="ECO:0000313" key="1">
    <source>
        <dbReference type="EMBL" id="KKM68120.1"/>
    </source>
</evidence>
<organism evidence="1">
    <name type="scientific">marine sediment metagenome</name>
    <dbReference type="NCBI Taxonomy" id="412755"/>
    <lineage>
        <taxon>unclassified sequences</taxon>
        <taxon>metagenomes</taxon>
        <taxon>ecological metagenomes</taxon>
    </lineage>
</organism>
<dbReference type="EMBL" id="LAZR01010224">
    <property type="protein sequence ID" value="KKM68120.1"/>
    <property type="molecule type" value="Genomic_DNA"/>
</dbReference>